<dbReference type="Gene3D" id="6.10.250.660">
    <property type="match status" value="1"/>
</dbReference>
<name>A0A1E7DN63_9BACI</name>
<keyword evidence="2 6" id="KW-0132">Cell division</keyword>
<dbReference type="PANTHER" id="PTHR35794">
    <property type="entry name" value="CELL DIVISION PROTEIN DIVIVA"/>
    <property type="match status" value="1"/>
</dbReference>
<dbReference type="OrthoDB" id="389699at2"/>
<dbReference type="AlphaFoldDB" id="A0A1E7DN63"/>
<dbReference type="Proteomes" id="UP000095658">
    <property type="component" value="Unassembled WGS sequence"/>
</dbReference>
<evidence type="ECO:0000256" key="7">
    <source>
        <dbReference type="SAM" id="MobiDB-lite"/>
    </source>
</evidence>
<comment type="caution">
    <text evidence="8">The sequence shown here is derived from an EMBL/GenBank/DDBJ whole genome shotgun (WGS) entry which is preliminary data.</text>
</comment>
<evidence type="ECO:0000256" key="3">
    <source>
        <dbReference type="ARBA" id="ARBA00022960"/>
    </source>
</evidence>
<dbReference type="Pfam" id="PF05103">
    <property type="entry name" value="DivIVA"/>
    <property type="match status" value="1"/>
</dbReference>
<feature type="region of interest" description="Disordered" evidence="7">
    <location>
        <begin position="64"/>
        <end position="87"/>
    </location>
</feature>
<dbReference type="NCBIfam" id="NF010725">
    <property type="entry name" value="PRK14127.1"/>
    <property type="match status" value="1"/>
</dbReference>
<keyword evidence="9" id="KW-1185">Reference proteome</keyword>
<dbReference type="PANTHER" id="PTHR35794:SF1">
    <property type="entry name" value="CELL CYCLE PROTEIN GPSB"/>
    <property type="match status" value="1"/>
</dbReference>
<dbReference type="InterPro" id="IPR011229">
    <property type="entry name" value="Cell_cycle_GpsB"/>
</dbReference>
<keyword evidence="1 6" id="KW-0963">Cytoplasm</keyword>
<dbReference type="STRING" id="1714016.BA724_09630"/>
<evidence type="ECO:0000256" key="6">
    <source>
        <dbReference type="HAMAP-Rule" id="MF_02011"/>
    </source>
</evidence>
<comment type="subunit">
    <text evidence="6">Forms polymers through the coiled coil domains. Interacts with PBP1, MreC and EzrA.</text>
</comment>
<dbReference type="GO" id="GO:0051301">
    <property type="term" value="P:cell division"/>
    <property type="evidence" value="ECO:0007669"/>
    <property type="project" value="UniProtKB-UniRule"/>
</dbReference>
<evidence type="ECO:0000256" key="4">
    <source>
        <dbReference type="ARBA" id="ARBA00023054"/>
    </source>
</evidence>
<dbReference type="HAMAP" id="MF_02011">
    <property type="entry name" value="GpsB"/>
    <property type="match status" value="1"/>
</dbReference>
<evidence type="ECO:0000256" key="5">
    <source>
        <dbReference type="ARBA" id="ARBA00023306"/>
    </source>
</evidence>
<dbReference type="InterPro" id="IPR007793">
    <property type="entry name" value="DivIVA_fam"/>
</dbReference>
<reference evidence="8 9" key="1">
    <citation type="submission" date="2016-06" db="EMBL/GenBank/DDBJ databases">
        <title>Domibacillus iocasae genome sequencing.</title>
        <authorList>
            <person name="Verma A."/>
            <person name="Pal Y."/>
            <person name="Ojha A.K."/>
            <person name="Krishnamurthi S."/>
        </authorList>
    </citation>
    <scope>NUCLEOTIDE SEQUENCE [LARGE SCALE GENOMIC DNA]</scope>
    <source>
        <strain evidence="8 9">DSM 29979</strain>
    </source>
</reference>
<keyword evidence="3 6" id="KW-0133">Cell shape</keyword>
<dbReference type="EMBL" id="MAMP01000022">
    <property type="protein sequence ID" value="OES44522.1"/>
    <property type="molecule type" value="Genomic_DNA"/>
</dbReference>
<keyword evidence="4 6" id="KW-0175">Coiled coil</keyword>
<protein>
    <recommendedName>
        <fullName evidence="6">Cell cycle protein GpsB</fullName>
    </recommendedName>
    <alternativeName>
        <fullName evidence="6">Guiding PBP1-shuttling protein</fullName>
    </alternativeName>
</protein>
<dbReference type="GO" id="GO:0005737">
    <property type="term" value="C:cytoplasm"/>
    <property type="evidence" value="ECO:0007669"/>
    <property type="project" value="UniProtKB-SubCell"/>
</dbReference>
<comment type="similarity">
    <text evidence="6">Belongs to the GpsB family.</text>
</comment>
<accession>A0A1E7DN63</accession>
<keyword evidence="5 6" id="KW-0131">Cell cycle</keyword>
<dbReference type="GO" id="GO:0008360">
    <property type="term" value="P:regulation of cell shape"/>
    <property type="evidence" value="ECO:0007669"/>
    <property type="project" value="UniProtKB-UniRule"/>
</dbReference>
<sequence length="109" mass="12711">MLTDKIKLTGKDILEKEFKTSMRGYSPDEVDQFLDLVIKDYEVFQQAIEELQQENLRLKKENSTISARKPLPEAPIRQQQPAPGSTNFDILKRLSNLERHVFGDRLHNE</sequence>
<evidence type="ECO:0000313" key="8">
    <source>
        <dbReference type="EMBL" id="OES44522.1"/>
    </source>
</evidence>
<evidence type="ECO:0000256" key="2">
    <source>
        <dbReference type="ARBA" id="ARBA00022618"/>
    </source>
</evidence>
<dbReference type="RefSeq" id="WP_069939113.1">
    <property type="nucleotide sequence ID" value="NZ_MAMP01000022.1"/>
</dbReference>
<evidence type="ECO:0000256" key="1">
    <source>
        <dbReference type="ARBA" id="ARBA00022490"/>
    </source>
</evidence>
<gene>
    <name evidence="6" type="primary">gpsB</name>
    <name evidence="8" type="ORF">BA724_09630</name>
</gene>
<dbReference type="InterPro" id="IPR019933">
    <property type="entry name" value="DivIVA_domain"/>
</dbReference>
<dbReference type="PIRSF" id="PIRSF029938">
    <property type="entry name" value="UCP029938"/>
    <property type="match status" value="1"/>
</dbReference>
<proteinExistence type="inferred from homology"/>
<feature type="compositionally biased region" description="Polar residues" evidence="7">
    <location>
        <begin position="77"/>
        <end position="87"/>
    </location>
</feature>
<evidence type="ECO:0000313" key="9">
    <source>
        <dbReference type="Proteomes" id="UP000095658"/>
    </source>
</evidence>
<comment type="subcellular location">
    <subcellularLocation>
        <location evidence="6">Cytoplasm</location>
    </subcellularLocation>
    <text evidence="6">Shuttles between the lateral wall and the division site in a cell cycle-dependent manner.</text>
</comment>
<organism evidence="8 9">
    <name type="scientific">Domibacillus iocasae</name>
    <dbReference type="NCBI Taxonomy" id="1714016"/>
    <lineage>
        <taxon>Bacteria</taxon>
        <taxon>Bacillati</taxon>
        <taxon>Bacillota</taxon>
        <taxon>Bacilli</taxon>
        <taxon>Bacillales</taxon>
        <taxon>Bacillaceae</taxon>
        <taxon>Domibacillus</taxon>
    </lineage>
</organism>
<comment type="function">
    <text evidence="6">Divisome component that associates with the complex late in its assembly, after the Z-ring is formed, and is dependent on DivIC and PBP2B for its recruitment to the divisome. Together with EzrA, is a key component of the system that regulates PBP1 localization during cell cycle progression. Its main role could be the removal of PBP1 from the cell pole after pole maturation is completed. Also contributes to the recruitment of PBP1 to the division complex. Not essential for septum formation.</text>
</comment>
<dbReference type="NCBIfam" id="TIGR03544">
    <property type="entry name" value="DivI1A_domain"/>
    <property type="match status" value="1"/>
</dbReference>